<dbReference type="Pfam" id="PF01381">
    <property type="entry name" value="HTH_3"/>
    <property type="match status" value="1"/>
</dbReference>
<dbReference type="RefSeq" id="WP_066250244.1">
    <property type="nucleotide sequence ID" value="NZ_VSKL01000006.1"/>
</dbReference>
<evidence type="ECO:0000313" key="3">
    <source>
        <dbReference type="Proteomes" id="UP000324358"/>
    </source>
</evidence>
<keyword evidence="3" id="KW-1185">Reference proteome</keyword>
<dbReference type="Proteomes" id="UP000324358">
    <property type="component" value="Unassembled WGS sequence"/>
</dbReference>
<organism evidence="2 3">
    <name type="scientific">Bizionia algoritergicola</name>
    <dbReference type="NCBI Taxonomy" id="291187"/>
    <lineage>
        <taxon>Bacteria</taxon>
        <taxon>Pseudomonadati</taxon>
        <taxon>Bacteroidota</taxon>
        <taxon>Flavobacteriia</taxon>
        <taxon>Flavobacteriales</taxon>
        <taxon>Flavobacteriaceae</taxon>
        <taxon>Bizionia</taxon>
    </lineage>
</organism>
<dbReference type="AlphaFoldDB" id="A0A5D0QSD5"/>
<protein>
    <submittedName>
        <fullName evidence="2">Helix-turn-helix domain-containing protein</fullName>
    </submittedName>
</protein>
<dbReference type="SUPFAM" id="SSF47413">
    <property type="entry name" value="lambda repressor-like DNA-binding domains"/>
    <property type="match status" value="1"/>
</dbReference>
<feature type="domain" description="HTH cro/C1-type" evidence="1">
    <location>
        <begin position="48"/>
        <end position="84"/>
    </location>
</feature>
<dbReference type="EMBL" id="VSKL01000006">
    <property type="protein sequence ID" value="TYB71601.1"/>
    <property type="molecule type" value="Genomic_DNA"/>
</dbReference>
<reference evidence="2 3" key="1">
    <citation type="submission" date="2019-08" db="EMBL/GenBank/DDBJ databases">
        <title>Genomes of Antarctic Bizionia species.</title>
        <authorList>
            <person name="Bowman J.P."/>
        </authorList>
    </citation>
    <scope>NUCLEOTIDE SEQUENCE [LARGE SCALE GENOMIC DNA]</scope>
    <source>
        <strain evidence="2 3">APA-1</strain>
    </source>
</reference>
<name>A0A5D0QSD5_9FLAO</name>
<dbReference type="GO" id="GO:0003677">
    <property type="term" value="F:DNA binding"/>
    <property type="evidence" value="ECO:0007669"/>
    <property type="project" value="InterPro"/>
</dbReference>
<dbReference type="PROSITE" id="PS50943">
    <property type="entry name" value="HTH_CROC1"/>
    <property type="match status" value="1"/>
</dbReference>
<dbReference type="OrthoDB" id="1260873at2"/>
<evidence type="ECO:0000313" key="2">
    <source>
        <dbReference type="EMBL" id="TYB71601.1"/>
    </source>
</evidence>
<evidence type="ECO:0000259" key="1">
    <source>
        <dbReference type="PROSITE" id="PS50943"/>
    </source>
</evidence>
<sequence>MDDALEKNIKFKIAISLNILLEKRKNDYKNVIKKDLLGDSYNSIALNADIRKATVSNIFNARSNPNSITLISIIEAMGFSLIDFSKIYCSISEKDINKFNNR</sequence>
<gene>
    <name evidence="2" type="ORF">ES675_13695</name>
</gene>
<dbReference type="InterPro" id="IPR010982">
    <property type="entry name" value="Lambda_DNA-bd_dom_sf"/>
</dbReference>
<proteinExistence type="predicted"/>
<comment type="caution">
    <text evidence="2">The sequence shown here is derived from an EMBL/GenBank/DDBJ whole genome shotgun (WGS) entry which is preliminary data.</text>
</comment>
<dbReference type="InterPro" id="IPR001387">
    <property type="entry name" value="Cro/C1-type_HTH"/>
</dbReference>
<accession>A0A5D0QSD5</accession>
<dbReference type="Gene3D" id="1.10.260.40">
    <property type="entry name" value="lambda repressor-like DNA-binding domains"/>
    <property type="match status" value="1"/>
</dbReference>